<keyword evidence="2" id="KW-1185">Reference proteome</keyword>
<evidence type="ECO:0000313" key="1">
    <source>
        <dbReference type="EMBL" id="KAK8975649.1"/>
    </source>
</evidence>
<proteinExistence type="predicted"/>
<dbReference type="Proteomes" id="UP001396334">
    <property type="component" value="Unassembled WGS sequence"/>
</dbReference>
<comment type="caution">
    <text evidence="1">The sequence shown here is derived from an EMBL/GenBank/DDBJ whole genome shotgun (WGS) entry which is preliminary data.</text>
</comment>
<reference evidence="1 2" key="1">
    <citation type="journal article" date="2024" name="G3 (Bethesda)">
        <title>Genome assembly of Hibiscus sabdariffa L. provides insights into metabolisms of medicinal natural products.</title>
        <authorList>
            <person name="Kim T."/>
        </authorList>
    </citation>
    <scope>NUCLEOTIDE SEQUENCE [LARGE SCALE GENOMIC DNA]</scope>
    <source>
        <strain evidence="1">TK-2024</strain>
        <tissue evidence="1">Old leaves</tissue>
    </source>
</reference>
<gene>
    <name evidence="1" type="ORF">V6N11_005025</name>
</gene>
<sequence>MAAVRGVLLKHPRMNAMSLPFLCNPNPTPNDFFALTFGAVRHSFSDEVMGSFLDKSKIVEKSKESEAIWQIDALREHVKSGLPWISAVVVMLKLLYQMALSGFVLPSFAEVAT</sequence>
<name>A0ABR2NHI4_9ROSI</name>
<organism evidence="1 2">
    <name type="scientific">Hibiscus sabdariffa</name>
    <name type="common">roselle</name>
    <dbReference type="NCBI Taxonomy" id="183260"/>
    <lineage>
        <taxon>Eukaryota</taxon>
        <taxon>Viridiplantae</taxon>
        <taxon>Streptophyta</taxon>
        <taxon>Embryophyta</taxon>
        <taxon>Tracheophyta</taxon>
        <taxon>Spermatophyta</taxon>
        <taxon>Magnoliopsida</taxon>
        <taxon>eudicotyledons</taxon>
        <taxon>Gunneridae</taxon>
        <taxon>Pentapetalae</taxon>
        <taxon>rosids</taxon>
        <taxon>malvids</taxon>
        <taxon>Malvales</taxon>
        <taxon>Malvaceae</taxon>
        <taxon>Malvoideae</taxon>
        <taxon>Hibiscus</taxon>
    </lineage>
</organism>
<accession>A0ABR2NHI4</accession>
<evidence type="ECO:0000313" key="2">
    <source>
        <dbReference type="Proteomes" id="UP001396334"/>
    </source>
</evidence>
<protein>
    <submittedName>
        <fullName evidence="1">Uncharacterized protein</fullName>
    </submittedName>
</protein>
<dbReference type="EMBL" id="JBBPBN010000141">
    <property type="protein sequence ID" value="KAK8975649.1"/>
    <property type="molecule type" value="Genomic_DNA"/>
</dbReference>